<feature type="transmembrane region" description="Helical" evidence="1">
    <location>
        <begin position="79"/>
        <end position="100"/>
    </location>
</feature>
<evidence type="ECO:0000313" key="3">
    <source>
        <dbReference type="Proteomes" id="UP000239939"/>
    </source>
</evidence>
<proteinExistence type="predicted"/>
<keyword evidence="1" id="KW-1133">Transmembrane helix</keyword>
<gene>
    <name evidence="2" type="ORF">XpopCFBP1817_17565</name>
</gene>
<accession>A0A2S7EEA6</accession>
<keyword evidence="3" id="KW-1185">Reference proteome</keyword>
<keyword evidence="1" id="KW-0472">Membrane</keyword>
<dbReference type="Proteomes" id="UP000239939">
    <property type="component" value="Unassembled WGS sequence"/>
</dbReference>
<organism evidence="2 3">
    <name type="scientific">Xanthomonas populi</name>
    <dbReference type="NCBI Taxonomy" id="53414"/>
    <lineage>
        <taxon>Bacteria</taxon>
        <taxon>Pseudomonadati</taxon>
        <taxon>Pseudomonadota</taxon>
        <taxon>Gammaproteobacteria</taxon>
        <taxon>Lysobacterales</taxon>
        <taxon>Lysobacteraceae</taxon>
        <taxon>Xanthomonas</taxon>
    </lineage>
</organism>
<evidence type="ECO:0000256" key="1">
    <source>
        <dbReference type="SAM" id="Phobius"/>
    </source>
</evidence>
<name>A0A2S7EEA6_9XANT</name>
<feature type="transmembrane region" description="Helical" evidence="1">
    <location>
        <begin position="7"/>
        <end position="28"/>
    </location>
</feature>
<protein>
    <submittedName>
        <fullName evidence="2">Uncharacterized protein</fullName>
    </submittedName>
</protein>
<dbReference type="EMBL" id="MDEJ01000152">
    <property type="protein sequence ID" value="PPU88466.1"/>
    <property type="molecule type" value="Genomic_DNA"/>
</dbReference>
<sequence length="152" mass="16417">MRPQAEFIAFSTVAGGVAMVFATALQQLSLGMPWSDTFKWALPALVAAGSGAWLAGRWQHRRDERVPTRRSGWMAVRTVLLSALSYVPVVALYLAVALAVSGDATAGRLDVLLLAVLFGCLPLLGAAVPFSMIEYVLCRRYLRRVRVLAGSP</sequence>
<dbReference type="AlphaFoldDB" id="A0A2S7EEA6"/>
<dbReference type="RefSeq" id="WP_128418143.1">
    <property type="nucleotide sequence ID" value="NZ_MDEJ01000152.1"/>
</dbReference>
<feature type="transmembrane region" description="Helical" evidence="1">
    <location>
        <begin position="40"/>
        <end position="58"/>
    </location>
</feature>
<keyword evidence="1" id="KW-0812">Transmembrane</keyword>
<comment type="caution">
    <text evidence="2">The sequence shown here is derived from an EMBL/GenBank/DDBJ whole genome shotgun (WGS) entry which is preliminary data.</text>
</comment>
<evidence type="ECO:0000313" key="2">
    <source>
        <dbReference type="EMBL" id="PPU88466.1"/>
    </source>
</evidence>
<reference evidence="3" key="1">
    <citation type="submission" date="2016-08" db="EMBL/GenBank/DDBJ databases">
        <authorList>
            <person name="Merda D."/>
            <person name="Briand M."/>
            <person name="Taghouti G."/>
            <person name="Carrere S."/>
            <person name="Gouzy J."/>
            <person name="Portier P."/>
            <person name="Jacques M.-A."/>
            <person name="Fischer-Le Saux M."/>
        </authorList>
    </citation>
    <scope>NUCLEOTIDE SEQUENCE [LARGE SCALE GENOMIC DNA]</scope>
    <source>
        <strain evidence="3">CFBP1817</strain>
    </source>
</reference>
<dbReference type="OrthoDB" id="6008709at2"/>
<feature type="transmembrane region" description="Helical" evidence="1">
    <location>
        <begin position="112"/>
        <end position="137"/>
    </location>
</feature>